<evidence type="ECO:0000313" key="2">
    <source>
        <dbReference type="Proteomes" id="UP000282741"/>
    </source>
</evidence>
<dbReference type="PANTHER" id="PTHR36849:SF1">
    <property type="entry name" value="CYTOPLASMIC PROTEIN"/>
    <property type="match status" value="1"/>
</dbReference>
<name>A0AAN1RZW8_9BORD</name>
<evidence type="ECO:0000313" key="1">
    <source>
        <dbReference type="EMBL" id="AZW18795.1"/>
    </source>
</evidence>
<organism evidence="1 2">
    <name type="scientific">Bordetella hinzii</name>
    <dbReference type="NCBI Taxonomy" id="103855"/>
    <lineage>
        <taxon>Bacteria</taxon>
        <taxon>Pseudomonadati</taxon>
        <taxon>Pseudomonadota</taxon>
        <taxon>Betaproteobacteria</taxon>
        <taxon>Burkholderiales</taxon>
        <taxon>Alcaligenaceae</taxon>
        <taxon>Bordetella</taxon>
    </lineage>
</organism>
<proteinExistence type="predicted"/>
<sequence>MSKPKDIAMKRAYDAAAPEDGYRALVDRLWPRGRSKDTLKLDEWAKSLAPSEAVRKAYCHDPALWDDFRKAYRHELAQPGQQARMQALLQAAGGRRLTLVYASRDGEHSNAEVLLEALRDKIGRP</sequence>
<dbReference type="RefSeq" id="WP_029580883.1">
    <property type="nucleotide sequence ID" value="NZ_CP012076.1"/>
</dbReference>
<reference evidence="2" key="1">
    <citation type="submission" date="2017-10" db="EMBL/GenBank/DDBJ databases">
        <title>Whole genome sequencing of various Bordetella species.</title>
        <authorList>
            <person name="Weigand M.R."/>
            <person name="Loparev V."/>
            <person name="Peng Y."/>
            <person name="Bowden K.E."/>
            <person name="Tondella M.L."/>
            <person name="Williams M.M."/>
        </authorList>
    </citation>
    <scope>NUCLEOTIDE SEQUENCE [LARGE SCALE GENOMIC DNA]</scope>
    <source>
        <strain evidence="2">H720</strain>
    </source>
</reference>
<dbReference type="Pfam" id="PF22752">
    <property type="entry name" value="DUF488-N3i"/>
    <property type="match status" value="1"/>
</dbReference>
<dbReference type="InterPro" id="IPR052552">
    <property type="entry name" value="YeaO-like"/>
</dbReference>
<dbReference type="AlphaFoldDB" id="A0AAN1RZW8"/>
<dbReference type="Proteomes" id="UP000282741">
    <property type="component" value="Chromosome"/>
</dbReference>
<dbReference type="PANTHER" id="PTHR36849">
    <property type="entry name" value="CYTOPLASMIC PROTEIN-RELATED"/>
    <property type="match status" value="1"/>
</dbReference>
<dbReference type="EMBL" id="CP024172">
    <property type="protein sequence ID" value="AZW18795.1"/>
    <property type="molecule type" value="Genomic_DNA"/>
</dbReference>
<protein>
    <submittedName>
        <fullName evidence="1">DUF488 domain-containing protein</fullName>
    </submittedName>
</protein>
<gene>
    <name evidence="1" type="ORF">CS347_19535</name>
</gene>
<dbReference type="KEGG" id="bhz:ACR54_02302"/>
<accession>A0AAN1RZW8</accession>